<feature type="region of interest" description="Disordered" evidence="1">
    <location>
        <begin position="1"/>
        <end position="100"/>
    </location>
</feature>
<accession>A0A7S3YR99</accession>
<organism evidence="2">
    <name type="scientific">Lotharella globosa</name>
    <dbReference type="NCBI Taxonomy" id="91324"/>
    <lineage>
        <taxon>Eukaryota</taxon>
        <taxon>Sar</taxon>
        <taxon>Rhizaria</taxon>
        <taxon>Cercozoa</taxon>
        <taxon>Chlorarachniophyceae</taxon>
        <taxon>Lotharella</taxon>
    </lineage>
</organism>
<feature type="compositionally biased region" description="Polar residues" evidence="1">
    <location>
        <begin position="1"/>
        <end position="19"/>
    </location>
</feature>
<dbReference type="EMBL" id="HBIV01015089">
    <property type="protein sequence ID" value="CAE0659461.1"/>
    <property type="molecule type" value="Transcribed_RNA"/>
</dbReference>
<reference evidence="2" key="1">
    <citation type="submission" date="2021-01" db="EMBL/GenBank/DDBJ databases">
        <authorList>
            <person name="Corre E."/>
            <person name="Pelletier E."/>
            <person name="Niang G."/>
            <person name="Scheremetjew M."/>
            <person name="Finn R."/>
            <person name="Kale V."/>
            <person name="Holt S."/>
            <person name="Cochrane G."/>
            <person name="Meng A."/>
            <person name="Brown T."/>
            <person name="Cohen L."/>
        </authorList>
    </citation>
    <scope>NUCLEOTIDE SEQUENCE</scope>
    <source>
        <strain evidence="2">CCCM811</strain>
    </source>
</reference>
<feature type="compositionally biased region" description="Basic and acidic residues" evidence="1">
    <location>
        <begin position="57"/>
        <end position="84"/>
    </location>
</feature>
<sequence length="344" mass="38634">MTNEVRFDSTSQAPSSAMNQRHHRPRAAHESKAKPSMPCALPLPPPSPAAANPLKKGSGDHGARIREAESADAHTGKCRSKEISRGSPETQQLSPSERKQEYRWRMWHSKGGMTYAERVYEFARPSRAHLIFHSLKNHDVQMMPVFSIILAYDHDRALCTECRSPISIDEGWFMMVINSSRCCEELQGYCEAWKQLVSNVAEERGIVDSSALSDDIWFNVDFPNIHRCFDLKECDLCDAVYPSAMMKSSELNQINGQCMGKDCLLVGNLERCRACGEWYDAYCNCGADDDEDEDTRDCLSEDGVADDDQASESKRLEQGALYQDSLYTRNVHHPSAYASGSGRT</sequence>
<protein>
    <submittedName>
        <fullName evidence="2">Uncharacterized protein</fullName>
    </submittedName>
</protein>
<name>A0A7S3YR99_9EUKA</name>
<dbReference type="AlphaFoldDB" id="A0A7S3YR99"/>
<proteinExistence type="predicted"/>
<evidence type="ECO:0000256" key="1">
    <source>
        <dbReference type="SAM" id="MobiDB-lite"/>
    </source>
</evidence>
<gene>
    <name evidence="2" type="ORF">LGLO00237_LOCUS11037</name>
</gene>
<evidence type="ECO:0000313" key="2">
    <source>
        <dbReference type="EMBL" id="CAE0659461.1"/>
    </source>
</evidence>
<feature type="region of interest" description="Disordered" evidence="1">
    <location>
        <begin position="296"/>
        <end position="315"/>
    </location>
</feature>